<protein>
    <recommendedName>
        <fullName evidence="3">Myb-like domain-containing protein</fullName>
    </recommendedName>
</protein>
<feature type="region of interest" description="Disordered" evidence="2">
    <location>
        <begin position="350"/>
        <end position="435"/>
    </location>
</feature>
<gene>
    <name evidence="4" type="ORF">WHR41_04776</name>
</gene>
<accession>A0AB34KRL4</accession>
<dbReference type="Gene3D" id="1.10.10.60">
    <property type="entry name" value="Homeodomain-like"/>
    <property type="match status" value="1"/>
</dbReference>
<dbReference type="SMART" id="SM00717">
    <property type="entry name" value="SANT"/>
    <property type="match status" value="2"/>
</dbReference>
<dbReference type="Proteomes" id="UP000803884">
    <property type="component" value="Unassembled WGS sequence"/>
</dbReference>
<feature type="compositionally biased region" description="Polar residues" evidence="2">
    <location>
        <begin position="133"/>
        <end position="149"/>
    </location>
</feature>
<name>A0AB34KRL4_9PEZI</name>
<keyword evidence="5" id="KW-1185">Reference proteome</keyword>
<evidence type="ECO:0000256" key="1">
    <source>
        <dbReference type="ARBA" id="ARBA00023242"/>
    </source>
</evidence>
<dbReference type="CDD" id="cd11660">
    <property type="entry name" value="SANT_TRF"/>
    <property type="match status" value="2"/>
</dbReference>
<dbReference type="GeneID" id="96006220"/>
<dbReference type="RefSeq" id="XP_069229075.1">
    <property type="nucleotide sequence ID" value="XM_069373382.1"/>
</dbReference>
<dbReference type="SUPFAM" id="SSF46689">
    <property type="entry name" value="Homeodomain-like"/>
    <property type="match status" value="2"/>
</dbReference>
<comment type="caution">
    <text evidence="4">The sequence shown here is derived from an EMBL/GenBank/DDBJ whole genome shotgun (WGS) entry which is preliminary data.</text>
</comment>
<feature type="compositionally biased region" description="Polar residues" evidence="2">
    <location>
        <begin position="452"/>
        <end position="462"/>
    </location>
</feature>
<dbReference type="PROSITE" id="PS50090">
    <property type="entry name" value="MYB_LIKE"/>
    <property type="match status" value="2"/>
</dbReference>
<evidence type="ECO:0000313" key="5">
    <source>
        <dbReference type="Proteomes" id="UP000803884"/>
    </source>
</evidence>
<evidence type="ECO:0000313" key="4">
    <source>
        <dbReference type="EMBL" id="KAL1585970.1"/>
    </source>
</evidence>
<organism evidence="4 5">
    <name type="scientific">Cladosporium halotolerans</name>
    <dbReference type="NCBI Taxonomy" id="1052096"/>
    <lineage>
        <taxon>Eukaryota</taxon>
        <taxon>Fungi</taxon>
        <taxon>Dikarya</taxon>
        <taxon>Ascomycota</taxon>
        <taxon>Pezizomycotina</taxon>
        <taxon>Dothideomycetes</taxon>
        <taxon>Dothideomycetidae</taxon>
        <taxon>Cladosporiales</taxon>
        <taxon>Cladosporiaceae</taxon>
        <taxon>Cladosporium</taxon>
    </lineage>
</organism>
<reference evidence="4 5" key="1">
    <citation type="journal article" date="2020" name="Microbiol. Resour. Announc.">
        <title>Draft Genome Sequence of a Cladosporium Species Isolated from the Mesophotic Ascidian Didemnum maculosum.</title>
        <authorList>
            <person name="Gioti A."/>
            <person name="Siaperas R."/>
            <person name="Nikolaivits E."/>
            <person name="Le Goff G."/>
            <person name="Ouazzani J."/>
            <person name="Kotoulas G."/>
            <person name="Topakas E."/>
        </authorList>
    </citation>
    <scope>NUCLEOTIDE SEQUENCE [LARGE SCALE GENOMIC DNA]</scope>
    <source>
        <strain evidence="4 5">TM138-S3</strain>
    </source>
</reference>
<feature type="compositionally biased region" description="Basic and acidic residues" evidence="2">
    <location>
        <begin position="369"/>
        <end position="381"/>
    </location>
</feature>
<dbReference type="Pfam" id="PF00249">
    <property type="entry name" value="Myb_DNA-binding"/>
    <property type="match status" value="1"/>
</dbReference>
<dbReference type="Gene3D" id="1.10.246.220">
    <property type="match status" value="1"/>
</dbReference>
<feature type="compositionally biased region" description="Basic and acidic residues" evidence="2">
    <location>
        <begin position="67"/>
        <end position="80"/>
    </location>
</feature>
<sequence>MASNPQGKDVQAYPPTSLDFINRPNPVEPLAAPPKHPLHGASHLHSAYTHDLRRLLLDRVPRDAAGEAAAKRLRSEDEGSSRSNGTSQARDLPSLPRLPVRSGSGSKASRRRLPPTLSGLHQPPPDAGLLPSISVQHPRQQTPDAQVSPSEVKVAGTSNDTSYLERNDCSEAEKPALSAVKSRSKKPAKNKWSEQETADLLKGVAKFGIGSWSKILKCEEFSFNRRTALDLKDRFRVCCPEHYRKPKAQSQSQHDNIEGSVNKYAKPNDRKGASDLARLGIEQPFQKSTRRSRHGYTKEQDDALYRGFLEHGKSWAAIQKDEKVLAERTPTDLRDRFRLKYPKEYAAAGLAPRPEVFPQPPDRGSQAADTRDSSANRDKSTSEATANTDVPVRSEQPHLQPADSSPASRPYDPHVSLPNDVFLGIPADDEDMDTEPLTLDRGILDWAFETTKLNNQESSNSRGEYAPPPRASGTMPASSSSFSNTGNASALLPSLATITAVSDDSEQLELPSLMQYFSSIEGDSRSGGNSFLSFEELLSQS</sequence>
<dbReference type="AlphaFoldDB" id="A0AB34KRL4"/>
<dbReference type="InterPro" id="IPR001005">
    <property type="entry name" value="SANT/Myb"/>
</dbReference>
<dbReference type="EMBL" id="JAAQHG020000016">
    <property type="protein sequence ID" value="KAL1585970.1"/>
    <property type="molecule type" value="Genomic_DNA"/>
</dbReference>
<dbReference type="PANTHER" id="PTHR46734:SF1">
    <property type="entry name" value="TELOMERIC REPEAT-BINDING FACTOR 1"/>
    <property type="match status" value="1"/>
</dbReference>
<keyword evidence="1" id="KW-0539">Nucleus</keyword>
<dbReference type="InterPro" id="IPR009057">
    <property type="entry name" value="Homeodomain-like_sf"/>
</dbReference>
<feature type="region of interest" description="Disordered" evidence="2">
    <location>
        <begin position="1"/>
        <end position="45"/>
    </location>
</feature>
<evidence type="ECO:0000256" key="2">
    <source>
        <dbReference type="SAM" id="MobiDB-lite"/>
    </source>
</evidence>
<feature type="region of interest" description="Disordered" evidence="2">
    <location>
        <begin position="67"/>
        <end position="163"/>
    </location>
</feature>
<feature type="domain" description="Myb-like" evidence="3">
    <location>
        <begin position="288"/>
        <end position="341"/>
    </location>
</feature>
<evidence type="ECO:0000259" key="3">
    <source>
        <dbReference type="PROSITE" id="PS50090"/>
    </source>
</evidence>
<proteinExistence type="predicted"/>
<dbReference type="PANTHER" id="PTHR46734">
    <property type="entry name" value="TELOMERIC REPEAT-BINDING FACTOR 1 TERF1"/>
    <property type="match status" value="1"/>
</dbReference>
<feature type="domain" description="Myb-like" evidence="3">
    <location>
        <begin position="184"/>
        <end position="236"/>
    </location>
</feature>
<dbReference type="InterPro" id="IPR052450">
    <property type="entry name" value="TRBD-Containing_Protein"/>
</dbReference>
<feature type="region of interest" description="Disordered" evidence="2">
    <location>
        <begin position="246"/>
        <end position="271"/>
    </location>
</feature>
<feature type="compositionally biased region" description="Low complexity" evidence="2">
    <location>
        <begin position="477"/>
        <end position="486"/>
    </location>
</feature>
<feature type="region of interest" description="Disordered" evidence="2">
    <location>
        <begin position="452"/>
        <end position="486"/>
    </location>
</feature>